<gene>
    <name evidence="2" type="ORF">KPH14_003790</name>
</gene>
<evidence type="ECO:0000256" key="1">
    <source>
        <dbReference type="SAM" id="SignalP"/>
    </source>
</evidence>
<reference evidence="2" key="2">
    <citation type="journal article" date="2023" name="Commun. Biol.">
        <title>Intrasexual cuticular hydrocarbon dimorphism in a wasp sheds light on hydrocarbon biosynthesis genes in Hymenoptera.</title>
        <authorList>
            <person name="Moris V.C."/>
            <person name="Podsiadlowski L."/>
            <person name="Martin S."/>
            <person name="Oeyen J.P."/>
            <person name="Donath A."/>
            <person name="Petersen M."/>
            <person name="Wilbrandt J."/>
            <person name="Misof B."/>
            <person name="Liedtke D."/>
            <person name="Thamm M."/>
            <person name="Scheiner R."/>
            <person name="Schmitt T."/>
            <person name="Niehuis O."/>
        </authorList>
    </citation>
    <scope>NUCLEOTIDE SEQUENCE</scope>
    <source>
        <strain evidence="2">GBR_01_08_01A</strain>
    </source>
</reference>
<sequence>MKYQLLLLFALLGGIQCRLIIFPEVDETNKEDNAKMTRIERSIDDDATFSSLDLPKSVDLMNLLNFDKEFIEHYNREKHNQPRFANISPSLPLLEKFLIDDEARVFRSCAEQVDEMLHEIQNALGRLRNYLDEWCRKHQAMMLKLDLPASLSSDAN</sequence>
<keyword evidence="1" id="KW-0732">Signal</keyword>
<comment type="caution">
    <text evidence="2">The sequence shown here is derived from an EMBL/GenBank/DDBJ whole genome shotgun (WGS) entry which is preliminary data.</text>
</comment>
<feature type="chain" id="PRO_5042258365" evidence="1">
    <location>
        <begin position="18"/>
        <end position="156"/>
    </location>
</feature>
<keyword evidence="3" id="KW-1185">Reference proteome</keyword>
<dbReference type="Proteomes" id="UP001258017">
    <property type="component" value="Unassembled WGS sequence"/>
</dbReference>
<dbReference type="EMBL" id="JAIFRP010000006">
    <property type="protein sequence ID" value="KAK2587672.1"/>
    <property type="molecule type" value="Genomic_DNA"/>
</dbReference>
<proteinExistence type="predicted"/>
<evidence type="ECO:0000313" key="3">
    <source>
        <dbReference type="Proteomes" id="UP001258017"/>
    </source>
</evidence>
<accession>A0AAD9VVH9</accession>
<organism evidence="2 3">
    <name type="scientific">Odynerus spinipes</name>
    <dbReference type="NCBI Taxonomy" id="1348599"/>
    <lineage>
        <taxon>Eukaryota</taxon>
        <taxon>Metazoa</taxon>
        <taxon>Ecdysozoa</taxon>
        <taxon>Arthropoda</taxon>
        <taxon>Hexapoda</taxon>
        <taxon>Insecta</taxon>
        <taxon>Pterygota</taxon>
        <taxon>Neoptera</taxon>
        <taxon>Endopterygota</taxon>
        <taxon>Hymenoptera</taxon>
        <taxon>Apocrita</taxon>
        <taxon>Aculeata</taxon>
        <taxon>Vespoidea</taxon>
        <taxon>Vespidae</taxon>
        <taxon>Eumeninae</taxon>
        <taxon>Odynerus</taxon>
    </lineage>
</organism>
<reference evidence="2" key="1">
    <citation type="submission" date="2021-08" db="EMBL/GenBank/DDBJ databases">
        <authorList>
            <person name="Misof B."/>
            <person name="Oliver O."/>
            <person name="Podsiadlowski L."/>
            <person name="Donath A."/>
            <person name="Peters R."/>
            <person name="Mayer C."/>
            <person name="Rust J."/>
            <person name="Gunkel S."/>
            <person name="Lesny P."/>
            <person name="Martin S."/>
            <person name="Oeyen J.P."/>
            <person name="Petersen M."/>
            <person name="Panagiotis P."/>
            <person name="Wilbrandt J."/>
            <person name="Tanja T."/>
        </authorList>
    </citation>
    <scope>NUCLEOTIDE SEQUENCE</scope>
    <source>
        <strain evidence="2">GBR_01_08_01A</strain>
        <tissue evidence="2">Thorax + abdomen</tissue>
    </source>
</reference>
<dbReference type="AlphaFoldDB" id="A0AAD9VVH9"/>
<protein>
    <submittedName>
        <fullName evidence="2">Uncharacterized protein</fullName>
    </submittedName>
</protein>
<name>A0AAD9VVH9_9HYME</name>
<evidence type="ECO:0000313" key="2">
    <source>
        <dbReference type="EMBL" id="KAK2587672.1"/>
    </source>
</evidence>
<feature type="signal peptide" evidence="1">
    <location>
        <begin position="1"/>
        <end position="17"/>
    </location>
</feature>